<name>A0A379THF8_SALER</name>
<proteinExistence type="predicted"/>
<gene>
    <name evidence="1" type="ORF">NCTC8297_05236</name>
</gene>
<reference evidence="1 2" key="1">
    <citation type="submission" date="2018-06" db="EMBL/GenBank/DDBJ databases">
        <authorList>
            <consortium name="Pathogen Informatics"/>
            <person name="Doyle S."/>
        </authorList>
    </citation>
    <scope>NUCLEOTIDE SEQUENCE [LARGE SCALE GENOMIC DNA]</scope>
    <source>
        <strain evidence="1 2">NCTC8297</strain>
    </source>
</reference>
<protein>
    <submittedName>
        <fullName evidence="1">Trehalose-specific PTS system IIBC protein</fullName>
    </submittedName>
</protein>
<organism evidence="1 2">
    <name type="scientific">Salmonella enterica subsp. arizonae</name>
    <dbReference type="NCBI Taxonomy" id="59203"/>
    <lineage>
        <taxon>Bacteria</taxon>
        <taxon>Pseudomonadati</taxon>
        <taxon>Pseudomonadota</taxon>
        <taxon>Gammaproteobacteria</taxon>
        <taxon>Enterobacterales</taxon>
        <taxon>Enterobacteriaceae</taxon>
        <taxon>Salmonella</taxon>
    </lineage>
</organism>
<dbReference type="Proteomes" id="UP000254741">
    <property type="component" value="Unassembled WGS sequence"/>
</dbReference>
<dbReference type="AlphaFoldDB" id="A0A379THF8"/>
<accession>A0A379THF8</accession>
<sequence>MAMVIAIVIPMILTAFIYQRKHRQGTLQIV</sequence>
<evidence type="ECO:0000313" key="2">
    <source>
        <dbReference type="Proteomes" id="UP000254741"/>
    </source>
</evidence>
<dbReference type="EMBL" id="UGXG01000002">
    <property type="protein sequence ID" value="SUG49881.1"/>
    <property type="molecule type" value="Genomic_DNA"/>
</dbReference>
<evidence type="ECO:0000313" key="1">
    <source>
        <dbReference type="EMBL" id="SUG49881.1"/>
    </source>
</evidence>